<gene>
    <name evidence="3" type="ORF">D9756_002017</name>
</gene>
<name>A0A8H5LLV9_9AGAR</name>
<evidence type="ECO:0000256" key="2">
    <source>
        <dbReference type="SAM" id="Phobius"/>
    </source>
</evidence>
<dbReference type="OrthoDB" id="3033783at2759"/>
<dbReference type="AlphaFoldDB" id="A0A8H5LLV9"/>
<feature type="transmembrane region" description="Helical" evidence="2">
    <location>
        <begin position="212"/>
        <end position="231"/>
    </location>
</feature>
<feature type="compositionally biased region" description="Gly residues" evidence="1">
    <location>
        <begin position="348"/>
        <end position="357"/>
    </location>
</feature>
<reference evidence="3 4" key="1">
    <citation type="journal article" date="2020" name="ISME J.">
        <title>Uncovering the hidden diversity of litter-decomposition mechanisms in mushroom-forming fungi.</title>
        <authorList>
            <person name="Floudas D."/>
            <person name="Bentzer J."/>
            <person name="Ahren D."/>
            <person name="Johansson T."/>
            <person name="Persson P."/>
            <person name="Tunlid A."/>
        </authorList>
    </citation>
    <scope>NUCLEOTIDE SEQUENCE [LARGE SCALE GENOMIC DNA]</scope>
    <source>
        <strain evidence="3 4">CBS 146.42</strain>
    </source>
</reference>
<accession>A0A8H5LLV9</accession>
<evidence type="ECO:0000256" key="1">
    <source>
        <dbReference type="SAM" id="MobiDB-lite"/>
    </source>
</evidence>
<feature type="transmembrane region" description="Helical" evidence="2">
    <location>
        <begin position="237"/>
        <end position="260"/>
    </location>
</feature>
<feature type="transmembrane region" description="Helical" evidence="2">
    <location>
        <begin position="304"/>
        <end position="331"/>
    </location>
</feature>
<keyword evidence="4" id="KW-1185">Reference proteome</keyword>
<dbReference type="Proteomes" id="UP000559027">
    <property type="component" value="Unassembled WGS sequence"/>
</dbReference>
<sequence>MMEFQNMGPCEQRSHLNPANECHDNPLDKMSPTFRHPQRLASTFFLCAILNIAGVDARGRGGGGGGIGDDIGSAIGSLDLPPIYAAIFAIAIIILVFTLSQFIRAIKRLKTPVLPPDTPTLPYQVGKLFPALLFFYTFVFIVYNVLYAVFVAYVYGSANGFLPEGFPAGMSFVAELSDVTLLAALLSLVAYRERIQLNPAQSTFNLKAFLDGWLLTTVLILGIAADALTGLDGSNMSIAYQAFLFVASLDLIGSAIMVYIRFGKSDVRDPIIRSMVFIVSPFIFIGALFRIIDLGLVLNPPRDVIFDFAALELAGIIIGGVVSIVVVEVALRMGAPPKPAKSKDKGSKGGYSGSGKA</sequence>
<feature type="transmembrane region" description="Helical" evidence="2">
    <location>
        <begin position="83"/>
        <end position="103"/>
    </location>
</feature>
<keyword evidence="2" id="KW-0812">Transmembrane</keyword>
<organism evidence="3 4">
    <name type="scientific">Leucocoprinus leucothites</name>
    <dbReference type="NCBI Taxonomy" id="201217"/>
    <lineage>
        <taxon>Eukaryota</taxon>
        <taxon>Fungi</taxon>
        <taxon>Dikarya</taxon>
        <taxon>Basidiomycota</taxon>
        <taxon>Agaricomycotina</taxon>
        <taxon>Agaricomycetes</taxon>
        <taxon>Agaricomycetidae</taxon>
        <taxon>Agaricales</taxon>
        <taxon>Agaricineae</taxon>
        <taxon>Agaricaceae</taxon>
        <taxon>Leucocoprinus</taxon>
    </lineage>
</organism>
<keyword evidence="2" id="KW-1133">Transmembrane helix</keyword>
<feature type="region of interest" description="Disordered" evidence="1">
    <location>
        <begin position="1"/>
        <end position="22"/>
    </location>
</feature>
<feature type="transmembrane region" description="Helical" evidence="2">
    <location>
        <begin position="272"/>
        <end position="292"/>
    </location>
</feature>
<feature type="transmembrane region" description="Helical" evidence="2">
    <location>
        <begin position="168"/>
        <end position="191"/>
    </location>
</feature>
<feature type="transmembrane region" description="Helical" evidence="2">
    <location>
        <begin position="133"/>
        <end position="156"/>
    </location>
</feature>
<dbReference type="EMBL" id="JAACJO010000002">
    <property type="protein sequence ID" value="KAF5362031.1"/>
    <property type="molecule type" value="Genomic_DNA"/>
</dbReference>
<protein>
    <submittedName>
        <fullName evidence="3">Uncharacterized protein</fullName>
    </submittedName>
</protein>
<feature type="region of interest" description="Disordered" evidence="1">
    <location>
        <begin position="336"/>
        <end position="357"/>
    </location>
</feature>
<comment type="caution">
    <text evidence="3">The sequence shown here is derived from an EMBL/GenBank/DDBJ whole genome shotgun (WGS) entry which is preliminary data.</text>
</comment>
<proteinExistence type="predicted"/>
<evidence type="ECO:0000313" key="3">
    <source>
        <dbReference type="EMBL" id="KAF5362031.1"/>
    </source>
</evidence>
<keyword evidence="2" id="KW-0472">Membrane</keyword>
<evidence type="ECO:0000313" key="4">
    <source>
        <dbReference type="Proteomes" id="UP000559027"/>
    </source>
</evidence>